<organism evidence="2 3">
    <name type="scientific">Trueperella pecoris</name>
    <dbReference type="NCBI Taxonomy" id="2733571"/>
    <lineage>
        <taxon>Bacteria</taxon>
        <taxon>Bacillati</taxon>
        <taxon>Actinomycetota</taxon>
        <taxon>Actinomycetes</taxon>
        <taxon>Actinomycetales</taxon>
        <taxon>Actinomycetaceae</taxon>
        <taxon>Trueperella</taxon>
    </lineage>
</organism>
<dbReference type="Pfam" id="PF00773">
    <property type="entry name" value="RNB"/>
    <property type="match status" value="1"/>
</dbReference>
<dbReference type="PANTHER" id="PTHR23355:SF9">
    <property type="entry name" value="DIS3-LIKE EXONUCLEASE 2"/>
    <property type="match status" value="1"/>
</dbReference>
<dbReference type="GO" id="GO:0003723">
    <property type="term" value="F:RNA binding"/>
    <property type="evidence" value="ECO:0007669"/>
    <property type="project" value="InterPro"/>
</dbReference>
<evidence type="ECO:0000259" key="1">
    <source>
        <dbReference type="SMART" id="SM00955"/>
    </source>
</evidence>
<dbReference type="EMBL" id="CP063212">
    <property type="protein sequence ID" value="QOR47993.1"/>
    <property type="molecule type" value="Genomic_DNA"/>
</dbReference>
<evidence type="ECO:0000313" key="2">
    <source>
        <dbReference type="EMBL" id="QOR47993.1"/>
    </source>
</evidence>
<dbReference type="AlphaFoldDB" id="A0A7M1R1G1"/>
<dbReference type="PANTHER" id="PTHR23355">
    <property type="entry name" value="RIBONUCLEASE"/>
    <property type="match status" value="1"/>
</dbReference>
<sequence length="520" mass="56811">MLSCVPTTSKAKASHVRQRFINPNVVPLEDVSAAIGQLAREAEVSLEYPAEAVADAEAAPREFPHLPDRRDIPLVTIDPEGSRDLDQAVYIEFSHDAVRAGSDAAPTCVVYYAIAALNMFVKPGSTLDDEVRRRATTIYLPDRSIPLHPEVLSTDAASLLPGEDRPAYLWRFELDDRGEVTTTDLELVRVRSRAQLTYTQVQAVYDGEEQLPVNVPTDLAEALARFGRLRQVLEEERGGVSLNLPEQRGARDADGFHLEFRQLTDVEGWNSQLSLMTGMEAAKIMIRANVGLLRTLPPAREKDVEQLRGVALALGLVWPAELDYPAFLRELNPAHPAALAFMNEAASLFRGAGYLALPVADGQAGDPEHGADVSLEHSAIAAPYAHVTAPLRRLVDRFGLETCRSVMTGEPMPTWVMTSLAELPALMSAGAHRASKLERDAMSLVESLTLRGREGEEFDAVVVDSLKPRKDDPAGMERGRIAIFDPALEVEAVGARVPAGTKVRVRLTNESEGPHFSVVE</sequence>
<dbReference type="Pfam" id="PF18614">
    <property type="entry name" value="RNase_II_C_S1"/>
    <property type="match status" value="1"/>
</dbReference>
<reference evidence="2 3" key="1">
    <citation type="submission" date="2020-10" db="EMBL/GenBank/DDBJ databases">
        <title>Trueperella pecoris sp. nov. isolated from bovine and porcine specimens.</title>
        <authorList>
            <person name="Schoenecker L."/>
            <person name="Schnydrig P."/>
            <person name="Brodard I."/>
            <person name="Thomann A."/>
            <person name="Hemphill A."/>
            <person name="Rodriguez-Campos S."/>
            <person name="Perreten V."/>
            <person name="Jores J."/>
            <person name="Kittl S."/>
        </authorList>
    </citation>
    <scope>NUCLEOTIDE SEQUENCE [LARGE SCALE GENOMIC DNA]</scope>
    <source>
        <strain evidence="2 3">19OD0592</strain>
    </source>
</reference>
<gene>
    <name evidence="2" type="ORF">INS90_01425</name>
</gene>
<dbReference type="GO" id="GO:0006402">
    <property type="term" value="P:mRNA catabolic process"/>
    <property type="evidence" value="ECO:0007669"/>
    <property type="project" value="TreeGrafter"/>
</dbReference>
<dbReference type="InterPro" id="IPR012340">
    <property type="entry name" value="NA-bd_OB-fold"/>
</dbReference>
<protein>
    <submittedName>
        <fullName evidence="2">RNB domain-containing ribonuclease</fullName>
    </submittedName>
</protein>
<dbReference type="InterPro" id="IPR050180">
    <property type="entry name" value="RNR_Ribonuclease"/>
</dbReference>
<dbReference type="GO" id="GO:0005829">
    <property type="term" value="C:cytosol"/>
    <property type="evidence" value="ECO:0007669"/>
    <property type="project" value="TreeGrafter"/>
</dbReference>
<accession>A0A7M1R1G1</accession>
<dbReference type="InterPro" id="IPR040596">
    <property type="entry name" value="RNase_II_C_S1"/>
</dbReference>
<evidence type="ECO:0000313" key="3">
    <source>
        <dbReference type="Proteomes" id="UP000594961"/>
    </source>
</evidence>
<name>A0A7M1R1G1_9ACTO</name>
<dbReference type="InterPro" id="IPR001900">
    <property type="entry name" value="RNase_II/R"/>
</dbReference>
<dbReference type="Proteomes" id="UP000594961">
    <property type="component" value="Chromosome"/>
</dbReference>
<dbReference type="SUPFAM" id="SSF50249">
    <property type="entry name" value="Nucleic acid-binding proteins"/>
    <property type="match status" value="1"/>
</dbReference>
<dbReference type="SMART" id="SM00955">
    <property type="entry name" value="RNB"/>
    <property type="match status" value="1"/>
</dbReference>
<dbReference type="GO" id="GO:0004540">
    <property type="term" value="F:RNA nuclease activity"/>
    <property type="evidence" value="ECO:0007669"/>
    <property type="project" value="InterPro"/>
</dbReference>
<feature type="domain" description="RNB" evidence="1">
    <location>
        <begin position="66"/>
        <end position="409"/>
    </location>
</feature>
<proteinExistence type="predicted"/>